<reference evidence="1 2" key="1">
    <citation type="submission" date="2015-11" db="EMBL/GenBank/DDBJ databases">
        <title>Expanding the genomic diversity of Burkholderia species for the development of highly accurate diagnostics.</title>
        <authorList>
            <person name="Sahl J."/>
            <person name="Keim P."/>
            <person name="Wagner D."/>
        </authorList>
    </citation>
    <scope>NUCLEOTIDE SEQUENCE [LARGE SCALE GENOMIC DNA]</scope>
    <source>
        <strain evidence="1 2">MSMB782WGS</strain>
    </source>
</reference>
<evidence type="ECO:0000313" key="1">
    <source>
        <dbReference type="EMBL" id="KWK80498.1"/>
    </source>
</evidence>
<dbReference type="RefSeq" id="WP_010099886.1">
    <property type="nucleotide sequence ID" value="NZ_LPJF01000042.1"/>
</dbReference>
<name>A0A119NEJ3_9BURK</name>
<dbReference type="Proteomes" id="UP000065504">
    <property type="component" value="Unassembled WGS sequence"/>
</dbReference>
<evidence type="ECO:0000313" key="2">
    <source>
        <dbReference type="Proteomes" id="UP000065504"/>
    </source>
</evidence>
<proteinExistence type="predicted"/>
<organism evidence="1 2">
    <name type="scientific">Burkholderia ubonensis</name>
    <dbReference type="NCBI Taxonomy" id="101571"/>
    <lineage>
        <taxon>Bacteria</taxon>
        <taxon>Pseudomonadati</taxon>
        <taxon>Pseudomonadota</taxon>
        <taxon>Betaproteobacteria</taxon>
        <taxon>Burkholderiales</taxon>
        <taxon>Burkholderiaceae</taxon>
        <taxon>Burkholderia</taxon>
        <taxon>Burkholderia cepacia complex</taxon>
    </lineage>
</organism>
<comment type="caution">
    <text evidence="1">The sequence shown here is derived from an EMBL/GenBank/DDBJ whole genome shotgun (WGS) entry which is preliminary data.</text>
</comment>
<accession>A0A119NEJ3</accession>
<sequence>MIDLAQCLLDVSARYLGLTIERRTVTAGADADPARSARVGDPADGDFSLHAPPSRAGAIGHAVRQPEFI</sequence>
<dbReference type="EMBL" id="LPLU01000043">
    <property type="protein sequence ID" value="KWK80498.1"/>
    <property type="molecule type" value="Genomic_DNA"/>
</dbReference>
<gene>
    <name evidence="1" type="ORF">WM16_04300</name>
</gene>
<dbReference type="AlphaFoldDB" id="A0A119NEJ3"/>
<protein>
    <submittedName>
        <fullName evidence="1">Uncharacterized protein</fullName>
    </submittedName>
</protein>